<dbReference type="InterPro" id="IPR019410">
    <property type="entry name" value="Methyltransf_16"/>
</dbReference>
<evidence type="ECO:0000313" key="2">
    <source>
        <dbReference type="Proteomes" id="UP000002282"/>
    </source>
</evidence>
<dbReference type="SMR" id="B4IUK1"/>
<accession>B4IUK1</accession>
<gene>
    <name evidence="1" type="primary">Dyak\GE22721</name>
    <name evidence="1" type="synonym">dyak_GLEANR_6462</name>
    <name evidence="1" type="synonym">GE22721</name>
    <name evidence="1" type="ORF">Dyak_GE22721</name>
</gene>
<dbReference type="PANTHER" id="PTHR23108:SF0">
    <property type="entry name" value="METHYLTRANSFERASE-LIKE PROTEIN 22"/>
    <property type="match status" value="1"/>
</dbReference>
<dbReference type="PANTHER" id="PTHR23108">
    <property type="entry name" value="METHYLTRANSFERASE-RELATED"/>
    <property type="match status" value="1"/>
</dbReference>
<proteinExistence type="predicted"/>
<dbReference type="Gene3D" id="3.40.50.150">
    <property type="entry name" value="Vaccinia Virus protein VP39"/>
    <property type="match status" value="1"/>
</dbReference>
<dbReference type="eggNOG" id="KOG2497">
    <property type="taxonomic scope" value="Eukaryota"/>
</dbReference>
<dbReference type="GO" id="GO:0008276">
    <property type="term" value="F:protein methyltransferase activity"/>
    <property type="evidence" value="ECO:0007669"/>
    <property type="project" value="InterPro"/>
</dbReference>
<reference evidence="1 2" key="2">
    <citation type="journal article" date="2007" name="PLoS Biol.">
        <title>Principles of genome evolution in the Drosophila melanogaster species group.</title>
        <authorList>
            <person name="Ranz J.M."/>
            <person name="Maurin D."/>
            <person name="Chan Y.S."/>
            <person name="von Grotthuss M."/>
            <person name="Hillier L.W."/>
            <person name="Roote J."/>
            <person name="Ashburner M."/>
            <person name="Bergman C.M."/>
        </authorList>
    </citation>
    <scope>NUCLEOTIDE SEQUENCE [LARGE SCALE GENOMIC DNA]</scope>
    <source>
        <strain evidence="2">Tai18E2 / Tucson 14021-0261.01</strain>
    </source>
</reference>
<dbReference type="GO" id="GO:0005634">
    <property type="term" value="C:nucleus"/>
    <property type="evidence" value="ECO:0007669"/>
    <property type="project" value="TreeGrafter"/>
</dbReference>
<evidence type="ECO:0008006" key="3">
    <source>
        <dbReference type="Google" id="ProtNLM"/>
    </source>
</evidence>
<dbReference type="SUPFAM" id="SSF53335">
    <property type="entry name" value="S-adenosyl-L-methionine-dependent methyltransferases"/>
    <property type="match status" value="1"/>
</dbReference>
<organism evidence="1 2">
    <name type="scientific">Drosophila yakuba</name>
    <name type="common">Fruit fly</name>
    <dbReference type="NCBI Taxonomy" id="7245"/>
    <lineage>
        <taxon>Eukaryota</taxon>
        <taxon>Metazoa</taxon>
        <taxon>Ecdysozoa</taxon>
        <taxon>Arthropoda</taxon>
        <taxon>Hexapoda</taxon>
        <taxon>Insecta</taxon>
        <taxon>Pterygota</taxon>
        <taxon>Neoptera</taxon>
        <taxon>Endopterygota</taxon>
        <taxon>Diptera</taxon>
        <taxon>Brachycera</taxon>
        <taxon>Muscomorpha</taxon>
        <taxon>Ephydroidea</taxon>
        <taxon>Drosophilidae</taxon>
        <taxon>Drosophila</taxon>
        <taxon>Sophophora</taxon>
    </lineage>
</organism>
<keyword evidence="2" id="KW-1185">Reference proteome</keyword>
<dbReference type="OrthoDB" id="46564at2759"/>
<dbReference type="FunFam" id="3.40.50.150:FF:000313">
    <property type="entry name" value="methyltransferase-like protein 22"/>
    <property type="match status" value="1"/>
</dbReference>
<dbReference type="HOGENOM" id="CLU_048361_1_0_1"/>
<dbReference type="Pfam" id="PF10294">
    <property type="entry name" value="Methyltransf_16"/>
    <property type="match status" value="1"/>
</dbReference>
<evidence type="ECO:0000313" key="1">
    <source>
        <dbReference type="EMBL" id="EDX00065.2"/>
    </source>
</evidence>
<dbReference type="AlphaFoldDB" id="B4IUK1"/>
<protein>
    <recommendedName>
        <fullName evidence="3">Methyltransferase-like protein 22</fullName>
    </recommendedName>
</protein>
<dbReference type="EMBL" id="CH891933">
    <property type="protein sequence ID" value="EDX00065.2"/>
    <property type="molecule type" value="Genomic_DNA"/>
</dbReference>
<dbReference type="KEGG" id="dya:Dyak_GE22721"/>
<dbReference type="InterPro" id="IPR038899">
    <property type="entry name" value="METTL22"/>
</dbReference>
<name>B4IUK1_DROYA</name>
<sequence>MIRPPGPLCKDRVQRHFRLPIGDTDFVIDHDARGRCLDRPQHLIHIPYALGRIHNTIMFTVTSEIYGENNYQTTRDGGKVVSKFRFVYPEEKLAGIRTDKDGDLEVPRPKRGVIELEHSEATELRLVGLQVWRGALLLADYLFTKKDEFSGKTLMELGAGVGLTSIAAGIHNPGRIYCTDVDLGCILKLIRGNVQRNSKLLRGTISVLEFDFLASKNDHSLDLLEAIDNSDIILAADVIYCDTLTDAFISVLDNLLDRGCQTGRPKTIYMALEKRYVFTLEDCDSVAPMYEYLVRQTLNKPWIMEHLPLDFPQYFEYDRCKQLVLIKITSR</sequence>
<dbReference type="Proteomes" id="UP000002282">
    <property type="component" value="Unassembled WGS sequence"/>
</dbReference>
<dbReference type="InterPro" id="IPR029063">
    <property type="entry name" value="SAM-dependent_MTases_sf"/>
</dbReference>
<reference evidence="1 2" key="1">
    <citation type="journal article" date="2007" name="Nature">
        <title>Evolution of genes and genomes on the Drosophila phylogeny.</title>
        <authorList>
            <consortium name="Drosophila 12 Genomes Consortium"/>
            <person name="Clark A.G."/>
            <person name="Eisen M.B."/>
            <person name="Smith D.R."/>
            <person name="Bergman C.M."/>
            <person name="Oliver B."/>
            <person name="Markow T.A."/>
            <person name="Kaufman T.C."/>
            <person name="Kellis M."/>
            <person name="Gelbart W."/>
            <person name="Iyer V.N."/>
            <person name="Pollard D.A."/>
            <person name="Sackton T.B."/>
            <person name="Larracuente A.M."/>
            <person name="Singh N.D."/>
            <person name="Abad J.P."/>
            <person name="Abt D.N."/>
            <person name="Adryan B."/>
            <person name="Aguade M."/>
            <person name="Akashi H."/>
            <person name="Anderson W.W."/>
            <person name="Aquadro C.F."/>
            <person name="Ardell D.H."/>
            <person name="Arguello R."/>
            <person name="Artieri C.G."/>
            <person name="Barbash D.A."/>
            <person name="Barker D."/>
            <person name="Barsanti P."/>
            <person name="Batterham P."/>
            <person name="Batzoglou S."/>
            <person name="Begun D."/>
            <person name="Bhutkar A."/>
            <person name="Blanco E."/>
            <person name="Bosak S.A."/>
            <person name="Bradley R.K."/>
            <person name="Brand A.D."/>
            <person name="Brent M.R."/>
            <person name="Brooks A.N."/>
            <person name="Brown R.H."/>
            <person name="Butlin R.K."/>
            <person name="Caggese C."/>
            <person name="Calvi B.R."/>
            <person name="Bernardo de Carvalho A."/>
            <person name="Caspi A."/>
            <person name="Castrezana S."/>
            <person name="Celniker S.E."/>
            <person name="Chang J.L."/>
            <person name="Chapple C."/>
            <person name="Chatterji S."/>
            <person name="Chinwalla A."/>
            <person name="Civetta A."/>
            <person name="Clifton S.W."/>
            <person name="Comeron J.M."/>
            <person name="Costello J.C."/>
            <person name="Coyne J.A."/>
            <person name="Daub J."/>
            <person name="David R.G."/>
            <person name="Delcher A.L."/>
            <person name="Delehaunty K."/>
            <person name="Do C.B."/>
            <person name="Ebling H."/>
            <person name="Edwards K."/>
            <person name="Eickbush T."/>
            <person name="Evans J.D."/>
            <person name="Filipski A."/>
            <person name="Findeiss S."/>
            <person name="Freyhult E."/>
            <person name="Fulton L."/>
            <person name="Fulton R."/>
            <person name="Garcia A.C."/>
            <person name="Gardiner A."/>
            <person name="Garfield D.A."/>
            <person name="Garvin B.E."/>
            <person name="Gibson G."/>
            <person name="Gilbert D."/>
            <person name="Gnerre S."/>
            <person name="Godfrey J."/>
            <person name="Good R."/>
            <person name="Gotea V."/>
            <person name="Gravely B."/>
            <person name="Greenberg A.J."/>
            <person name="Griffiths-Jones S."/>
            <person name="Gross S."/>
            <person name="Guigo R."/>
            <person name="Gustafson E.A."/>
            <person name="Haerty W."/>
            <person name="Hahn M.W."/>
            <person name="Halligan D.L."/>
            <person name="Halpern A.L."/>
            <person name="Halter G.M."/>
            <person name="Han M.V."/>
            <person name="Heger A."/>
            <person name="Hillier L."/>
            <person name="Hinrichs A.S."/>
            <person name="Holmes I."/>
            <person name="Hoskins R.A."/>
            <person name="Hubisz M.J."/>
            <person name="Hultmark D."/>
            <person name="Huntley M.A."/>
            <person name="Jaffe D.B."/>
            <person name="Jagadeeshan S."/>
            <person name="Jeck W.R."/>
            <person name="Johnson J."/>
            <person name="Jones C.D."/>
            <person name="Jordan W.C."/>
            <person name="Karpen G.H."/>
            <person name="Kataoka E."/>
            <person name="Keightley P.D."/>
            <person name="Kheradpour P."/>
            <person name="Kirkness E.F."/>
            <person name="Koerich L.B."/>
            <person name="Kristiansen K."/>
            <person name="Kudrna D."/>
            <person name="Kulathinal R.J."/>
            <person name="Kumar S."/>
            <person name="Kwok R."/>
            <person name="Lander E."/>
            <person name="Langley C.H."/>
            <person name="Lapoint R."/>
            <person name="Lazzaro B.P."/>
            <person name="Lee S.J."/>
            <person name="Levesque L."/>
            <person name="Li R."/>
            <person name="Lin C.F."/>
            <person name="Lin M.F."/>
            <person name="Lindblad-Toh K."/>
            <person name="Llopart A."/>
            <person name="Long M."/>
            <person name="Low L."/>
            <person name="Lozovsky E."/>
            <person name="Lu J."/>
            <person name="Luo M."/>
            <person name="Machado C.A."/>
            <person name="Makalowski W."/>
            <person name="Marzo M."/>
            <person name="Matsuda M."/>
            <person name="Matzkin L."/>
            <person name="McAllister B."/>
            <person name="McBride C.S."/>
            <person name="McKernan B."/>
            <person name="McKernan K."/>
            <person name="Mendez-Lago M."/>
            <person name="Minx P."/>
            <person name="Mollenhauer M.U."/>
            <person name="Montooth K."/>
            <person name="Mount S.M."/>
            <person name="Mu X."/>
            <person name="Myers E."/>
            <person name="Negre B."/>
            <person name="Newfeld S."/>
            <person name="Nielsen R."/>
            <person name="Noor M.A."/>
            <person name="O'Grady P."/>
            <person name="Pachter L."/>
            <person name="Papaceit M."/>
            <person name="Parisi M.J."/>
            <person name="Parisi M."/>
            <person name="Parts L."/>
            <person name="Pedersen J.S."/>
            <person name="Pesole G."/>
            <person name="Phillippy A.M."/>
            <person name="Ponting C.P."/>
            <person name="Pop M."/>
            <person name="Porcelli D."/>
            <person name="Powell J.R."/>
            <person name="Prohaska S."/>
            <person name="Pruitt K."/>
            <person name="Puig M."/>
            <person name="Quesneville H."/>
            <person name="Ram K.R."/>
            <person name="Rand D."/>
            <person name="Rasmussen M.D."/>
            <person name="Reed L.K."/>
            <person name="Reenan R."/>
            <person name="Reily A."/>
            <person name="Remington K.A."/>
            <person name="Rieger T.T."/>
            <person name="Ritchie M.G."/>
            <person name="Robin C."/>
            <person name="Rogers Y.H."/>
            <person name="Rohde C."/>
            <person name="Rozas J."/>
            <person name="Rubenfield M.J."/>
            <person name="Ruiz A."/>
            <person name="Russo S."/>
            <person name="Salzberg S.L."/>
            <person name="Sanchez-Gracia A."/>
            <person name="Saranga D.J."/>
            <person name="Sato H."/>
            <person name="Schaeffer S.W."/>
            <person name="Schatz M.C."/>
            <person name="Schlenke T."/>
            <person name="Schwartz R."/>
            <person name="Segarra C."/>
            <person name="Singh R.S."/>
            <person name="Sirot L."/>
            <person name="Sirota M."/>
            <person name="Sisneros N.B."/>
            <person name="Smith C.D."/>
            <person name="Smith T.F."/>
            <person name="Spieth J."/>
            <person name="Stage D.E."/>
            <person name="Stark A."/>
            <person name="Stephan W."/>
            <person name="Strausberg R.L."/>
            <person name="Strempel S."/>
            <person name="Sturgill D."/>
            <person name="Sutton G."/>
            <person name="Sutton G.G."/>
            <person name="Tao W."/>
            <person name="Teichmann S."/>
            <person name="Tobari Y.N."/>
            <person name="Tomimura Y."/>
            <person name="Tsolas J.M."/>
            <person name="Valente V.L."/>
            <person name="Venter E."/>
            <person name="Venter J.C."/>
            <person name="Vicario S."/>
            <person name="Vieira F.G."/>
            <person name="Vilella A.J."/>
            <person name="Villasante A."/>
            <person name="Walenz B."/>
            <person name="Wang J."/>
            <person name="Wasserman M."/>
            <person name="Watts T."/>
            <person name="Wilson D."/>
            <person name="Wilson R.K."/>
            <person name="Wing R.A."/>
            <person name="Wolfner M.F."/>
            <person name="Wong A."/>
            <person name="Wong G.K."/>
            <person name="Wu C.I."/>
            <person name="Wu G."/>
            <person name="Yamamoto D."/>
            <person name="Yang H.P."/>
            <person name="Yang S.P."/>
            <person name="Yorke J.A."/>
            <person name="Yoshida K."/>
            <person name="Zdobnov E."/>
            <person name="Zhang P."/>
            <person name="Zhang Y."/>
            <person name="Zimin A.V."/>
            <person name="Baldwin J."/>
            <person name="Abdouelleil A."/>
            <person name="Abdulkadir J."/>
            <person name="Abebe A."/>
            <person name="Abera B."/>
            <person name="Abreu J."/>
            <person name="Acer S.C."/>
            <person name="Aftuck L."/>
            <person name="Alexander A."/>
            <person name="An P."/>
            <person name="Anderson E."/>
            <person name="Anderson S."/>
            <person name="Arachi H."/>
            <person name="Azer M."/>
            <person name="Bachantsang P."/>
            <person name="Barry A."/>
            <person name="Bayul T."/>
            <person name="Berlin A."/>
            <person name="Bessette D."/>
            <person name="Bloom T."/>
            <person name="Blye J."/>
            <person name="Boguslavskiy L."/>
            <person name="Bonnet C."/>
            <person name="Boukhgalter B."/>
            <person name="Bourzgui I."/>
            <person name="Brown A."/>
            <person name="Cahill P."/>
            <person name="Channer S."/>
            <person name="Cheshatsang Y."/>
            <person name="Chuda L."/>
            <person name="Citroen M."/>
            <person name="Collymore A."/>
            <person name="Cooke P."/>
            <person name="Costello M."/>
            <person name="D'Aco K."/>
            <person name="Daza R."/>
            <person name="De Haan G."/>
            <person name="DeGray S."/>
            <person name="DeMaso C."/>
            <person name="Dhargay N."/>
            <person name="Dooley K."/>
            <person name="Dooley E."/>
            <person name="Doricent M."/>
            <person name="Dorje P."/>
            <person name="Dorjee K."/>
            <person name="Dupes A."/>
            <person name="Elong R."/>
            <person name="Falk J."/>
            <person name="Farina A."/>
            <person name="Faro S."/>
            <person name="Ferguson D."/>
            <person name="Fisher S."/>
            <person name="Foley C.D."/>
            <person name="Franke A."/>
            <person name="Friedrich D."/>
            <person name="Gadbois L."/>
            <person name="Gearin G."/>
            <person name="Gearin C.R."/>
            <person name="Giannoukos G."/>
            <person name="Goode T."/>
            <person name="Graham J."/>
            <person name="Grandbois E."/>
            <person name="Grewal S."/>
            <person name="Gyaltsen K."/>
            <person name="Hafez N."/>
            <person name="Hagos B."/>
            <person name="Hall J."/>
            <person name="Henson C."/>
            <person name="Hollinger A."/>
            <person name="Honan T."/>
            <person name="Huard M.D."/>
            <person name="Hughes L."/>
            <person name="Hurhula B."/>
            <person name="Husby M.E."/>
            <person name="Kamat A."/>
            <person name="Kanga B."/>
            <person name="Kashin S."/>
            <person name="Khazanovich D."/>
            <person name="Kisner P."/>
            <person name="Lance K."/>
            <person name="Lara M."/>
            <person name="Lee W."/>
            <person name="Lennon N."/>
            <person name="Letendre F."/>
            <person name="LeVine R."/>
            <person name="Lipovsky A."/>
            <person name="Liu X."/>
            <person name="Liu J."/>
            <person name="Liu S."/>
            <person name="Lokyitsang T."/>
            <person name="Lokyitsang Y."/>
            <person name="Lubonja R."/>
            <person name="Lui A."/>
            <person name="MacDonald P."/>
            <person name="Magnisalis V."/>
            <person name="Maru K."/>
            <person name="Matthews C."/>
            <person name="McCusker W."/>
            <person name="McDonough S."/>
            <person name="Mehta T."/>
            <person name="Meldrim J."/>
            <person name="Meneus L."/>
            <person name="Mihai O."/>
            <person name="Mihalev A."/>
            <person name="Mihova T."/>
            <person name="Mittelman R."/>
            <person name="Mlenga V."/>
            <person name="Montmayeur A."/>
            <person name="Mulrain L."/>
            <person name="Navidi A."/>
            <person name="Naylor J."/>
            <person name="Negash T."/>
            <person name="Nguyen T."/>
            <person name="Nguyen N."/>
            <person name="Nicol R."/>
            <person name="Norbu C."/>
            <person name="Norbu N."/>
            <person name="Novod N."/>
            <person name="O'Neill B."/>
            <person name="Osman S."/>
            <person name="Markiewicz E."/>
            <person name="Oyono O.L."/>
            <person name="Patti C."/>
            <person name="Phunkhang P."/>
            <person name="Pierre F."/>
            <person name="Priest M."/>
            <person name="Raghuraman S."/>
            <person name="Rege F."/>
            <person name="Reyes R."/>
            <person name="Rise C."/>
            <person name="Rogov P."/>
            <person name="Ross K."/>
            <person name="Ryan E."/>
            <person name="Settipalli S."/>
            <person name="Shea T."/>
            <person name="Sherpa N."/>
            <person name="Shi L."/>
            <person name="Shih D."/>
            <person name="Sparrow T."/>
            <person name="Spaulding J."/>
            <person name="Stalker J."/>
            <person name="Stange-Thomann N."/>
            <person name="Stavropoulos S."/>
            <person name="Stone C."/>
            <person name="Strader C."/>
            <person name="Tesfaye S."/>
            <person name="Thomson T."/>
            <person name="Thoulutsang Y."/>
            <person name="Thoulutsang D."/>
            <person name="Topham K."/>
            <person name="Topping I."/>
            <person name="Tsamla T."/>
            <person name="Vassiliev H."/>
            <person name="Vo A."/>
            <person name="Wangchuk T."/>
            <person name="Wangdi T."/>
            <person name="Weiand M."/>
            <person name="Wilkinson J."/>
            <person name="Wilson A."/>
            <person name="Yadav S."/>
            <person name="Young G."/>
            <person name="Yu Q."/>
            <person name="Zembek L."/>
            <person name="Zhong D."/>
            <person name="Zimmer A."/>
            <person name="Zwirko Z."/>
            <person name="Jaffe D.B."/>
            <person name="Alvarez P."/>
            <person name="Brockman W."/>
            <person name="Butler J."/>
            <person name="Chin C."/>
            <person name="Gnerre S."/>
            <person name="Grabherr M."/>
            <person name="Kleber M."/>
            <person name="Mauceli E."/>
            <person name="MacCallum I."/>
        </authorList>
    </citation>
    <scope>NUCLEOTIDE SEQUENCE [LARGE SCALE GENOMIC DNA]</scope>
    <source>
        <strain evidence="2">Tai18E2 / Tucson 14021-0261.01</strain>
    </source>
</reference>